<evidence type="ECO:0000313" key="4">
    <source>
        <dbReference type="Proteomes" id="UP001204142"/>
    </source>
</evidence>
<organism evidence="3 4">
    <name type="scientific">Limnobacter humi</name>
    <dbReference type="NCBI Taxonomy" id="1778671"/>
    <lineage>
        <taxon>Bacteria</taxon>
        <taxon>Pseudomonadati</taxon>
        <taxon>Pseudomonadota</taxon>
        <taxon>Betaproteobacteria</taxon>
        <taxon>Burkholderiales</taxon>
        <taxon>Burkholderiaceae</taxon>
        <taxon>Limnobacter</taxon>
    </lineage>
</organism>
<dbReference type="InterPro" id="IPR021647">
    <property type="entry name" value="CusF_Ec"/>
</dbReference>
<feature type="signal peptide" evidence="2">
    <location>
        <begin position="1"/>
        <end position="22"/>
    </location>
</feature>
<dbReference type="RefSeq" id="WP_256763421.1">
    <property type="nucleotide sequence ID" value="NZ_JANIGO010000001.1"/>
</dbReference>
<proteinExistence type="predicted"/>
<evidence type="ECO:0000313" key="3">
    <source>
        <dbReference type="EMBL" id="MCQ8895717.1"/>
    </source>
</evidence>
<name>A0ABT1WG38_9BURK</name>
<comment type="caution">
    <text evidence="3">The sequence shown here is derived from an EMBL/GenBank/DDBJ whole genome shotgun (WGS) entry which is preliminary data.</text>
</comment>
<protein>
    <submittedName>
        <fullName evidence="3">Copper-binding protein</fullName>
    </submittedName>
</protein>
<keyword evidence="4" id="KW-1185">Reference proteome</keyword>
<dbReference type="InterPro" id="IPR042230">
    <property type="entry name" value="CusF_sf"/>
</dbReference>
<accession>A0ABT1WG38</accession>
<sequence>MKNLNYLLITIISALTLGQAQAQDPHAGHSPSTESSVKASDGSDRIGNLSDADMTEGVVKKIDLNQGKVTLKHGEIKSHQMPGMTMVFKVGSMEMLKGLQAGDEVKFALDPSMTVTRIEKK</sequence>
<gene>
    <name evidence="3" type="ORF">NQT62_04575</name>
</gene>
<reference evidence="3 4" key="1">
    <citation type="submission" date="2022-07" db="EMBL/GenBank/DDBJ databases">
        <authorList>
            <person name="Xamxidin M."/>
            <person name="Wu M."/>
        </authorList>
    </citation>
    <scope>NUCLEOTIDE SEQUENCE [LARGE SCALE GENOMIC DNA]</scope>
    <source>
        <strain evidence="3 4">NBRC 111650</strain>
    </source>
</reference>
<evidence type="ECO:0000256" key="1">
    <source>
        <dbReference type="SAM" id="MobiDB-lite"/>
    </source>
</evidence>
<feature type="region of interest" description="Disordered" evidence="1">
    <location>
        <begin position="20"/>
        <end position="51"/>
    </location>
</feature>
<dbReference type="Proteomes" id="UP001204142">
    <property type="component" value="Unassembled WGS sequence"/>
</dbReference>
<dbReference type="EMBL" id="JANIGO010000001">
    <property type="protein sequence ID" value="MCQ8895717.1"/>
    <property type="molecule type" value="Genomic_DNA"/>
</dbReference>
<keyword evidence="2" id="KW-0732">Signal</keyword>
<evidence type="ECO:0000256" key="2">
    <source>
        <dbReference type="SAM" id="SignalP"/>
    </source>
</evidence>
<feature type="chain" id="PRO_5045287661" evidence="2">
    <location>
        <begin position="23"/>
        <end position="121"/>
    </location>
</feature>
<dbReference type="Gene3D" id="2.40.50.320">
    <property type="entry name" value="Copper binding periplasmic protein CusF"/>
    <property type="match status" value="1"/>
</dbReference>
<dbReference type="Pfam" id="PF11604">
    <property type="entry name" value="CusF_Ec"/>
    <property type="match status" value="1"/>
</dbReference>